<protein>
    <recommendedName>
        <fullName evidence="5">BMP family ABC transporter substrate-binding protein</fullName>
    </recommendedName>
</protein>
<keyword evidence="4" id="KW-1185">Reference proteome</keyword>
<organism evidence="3 4">
    <name type="scientific">Actinospica durhamensis</name>
    <dbReference type="NCBI Taxonomy" id="1508375"/>
    <lineage>
        <taxon>Bacteria</taxon>
        <taxon>Bacillati</taxon>
        <taxon>Actinomycetota</taxon>
        <taxon>Actinomycetes</taxon>
        <taxon>Catenulisporales</taxon>
        <taxon>Actinospicaceae</taxon>
        <taxon>Actinospica</taxon>
    </lineage>
</organism>
<name>A0A941ITD9_9ACTN</name>
<dbReference type="RefSeq" id="WP_212534063.1">
    <property type="nucleotide sequence ID" value="NZ_JAGSOG010000523.1"/>
</dbReference>
<evidence type="ECO:0000256" key="1">
    <source>
        <dbReference type="SAM" id="MobiDB-lite"/>
    </source>
</evidence>
<keyword evidence="2" id="KW-0472">Membrane</keyword>
<reference evidence="3" key="1">
    <citation type="submission" date="2021-04" db="EMBL/GenBank/DDBJ databases">
        <title>Genome based classification of Actinospica acidithermotolerans sp. nov., an actinobacterium isolated from an Indonesian hot spring.</title>
        <authorList>
            <person name="Kusuma A.B."/>
            <person name="Putra K.E."/>
            <person name="Nafisah S."/>
            <person name="Loh J."/>
            <person name="Nouioui I."/>
            <person name="Goodfellow M."/>
        </authorList>
    </citation>
    <scope>NUCLEOTIDE SEQUENCE</scope>
    <source>
        <strain evidence="3">CSCA 57</strain>
    </source>
</reference>
<proteinExistence type="predicted"/>
<evidence type="ECO:0000256" key="2">
    <source>
        <dbReference type="SAM" id="Phobius"/>
    </source>
</evidence>
<sequence>MARSGAHNHNNLPKARAKEADRRASTRWLNTLLSNASRLRAVIRRHPRPSAAVGVMLVAGLVSLAVLQTGSSPAPYHPAARSRQYADYTACLLTDESGVSGPAAAAVWSGMQQASTKTTEQVSYLAVQGDQSLANAETYFNTLAGRGCDIILAAGPLPTQAATARSAAYPKITVLTYPNAGSSAGTETTTDVEASLTKAFSAAG</sequence>
<keyword evidence="2" id="KW-0812">Transmembrane</keyword>
<dbReference type="EMBL" id="JAGSOG010000523">
    <property type="protein sequence ID" value="MBR7839639.1"/>
    <property type="molecule type" value="Genomic_DNA"/>
</dbReference>
<evidence type="ECO:0000313" key="4">
    <source>
        <dbReference type="Proteomes" id="UP000675781"/>
    </source>
</evidence>
<evidence type="ECO:0008006" key="5">
    <source>
        <dbReference type="Google" id="ProtNLM"/>
    </source>
</evidence>
<feature type="transmembrane region" description="Helical" evidence="2">
    <location>
        <begin position="50"/>
        <end position="67"/>
    </location>
</feature>
<feature type="region of interest" description="Disordered" evidence="1">
    <location>
        <begin position="1"/>
        <end position="24"/>
    </location>
</feature>
<dbReference type="AlphaFoldDB" id="A0A941ITD9"/>
<comment type="caution">
    <text evidence="3">The sequence shown here is derived from an EMBL/GenBank/DDBJ whole genome shotgun (WGS) entry which is preliminary data.</text>
</comment>
<evidence type="ECO:0000313" key="3">
    <source>
        <dbReference type="EMBL" id="MBR7839639.1"/>
    </source>
</evidence>
<dbReference type="Gene3D" id="3.40.50.2300">
    <property type="match status" value="1"/>
</dbReference>
<dbReference type="Proteomes" id="UP000675781">
    <property type="component" value="Unassembled WGS sequence"/>
</dbReference>
<keyword evidence="2" id="KW-1133">Transmembrane helix</keyword>
<gene>
    <name evidence="3" type="ORF">KDL01_40685</name>
</gene>
<accession>A0A941ITD9</accession>